<name>A0ACC0KBN8_CHOFU</name>
<sequence length="757" mass="86692">MNPLINLHLNRTLGVRRKWHQNVMNLLLGKSMCGSCLRLDDDLIQWDVNFVLRLDGSEAECTLKNIMLFTFGPNIINIVSTAKFCQKCIDVTLKAYFLIHEIHQNYKHIQKRLTEISAQMKWTQHLDETGSLNEFKINECSKTSEAASVESKKKTNRIILNNESLKTKLLKDPEMHKFLFRKETVKEPVLPAGITVKKMNTNIDMTDMAPHELLELNWADDTDYDSVIPNTHVSKNHLHSNEALIMDLMEKAKKPNSNSKLDESLTVNLIDTPESMDDPTDDTGLVPQDLLELKWPEEQGCTKKQFIKIPVKKLKFDEGLTVKFISKHKLCQLQESMSDVAPYELLELNWNEEAEKAGLDNNITVDIEQQKHNIDLTKWLEDQGMSTIKSNKFDNIHTQTIHIHEITTTKNDINTSMDKKVTDNEKVDQDDVNNTHVMEPDTIVVEDDRQNNTDVDITANHNSKIKQKRAPSYKCNECSFVSFNKSSLEAHINKAHLRIRPHVCPVCLKGFFKKSNLTDHVRIHEKVITETCEVCGDNFSCKKSLMWHLRLHNNETPYECNICSKKFVTSGRRHDHVKRKHMEKTECCLFCNKMFSLKRELNRHVKRYHSEKEVDRPREQLSSKKILKDSGVVIAFAQSDKDSSEAQEAPVTEATDPLFTTKCTTNRAIVADDGSDVTEDPIEPTEDPVEPTTEPTEDPVEPTTKPTEDLEEPTDDSNDVTNNEVDPTATDETEPPTTKAYDGPKKTHVPDHYLDDV</sequence>
<proteinExistence type="predicted"/>
<protein>
    <submittedName>
        <fullName evidence="1">Uncharacterized protein</fullName>
    </submittedName>
</protein>
<evidence type="ECO:0000313" key="2">
    <source>
        <dbReference type="Proteomes" id="UP001064048"/>
    </source>
</evidence>
<gene>
    <name evidence="1" type="ORF">MSG28_015811</name>
</gene>
<dbReference type="EMBL" id="CM046129">
    <property type="protein sequence ID" value="KAI8433859.1"/>
    <property type="molecule type" value="Genomic_DNA"/>
</dbReference>
<organism evidence="1 2">
    <name type="scientific">Choristoneura fumiferana</name>
    <name type="common">Spruce budworm moth</name>
    <name type="synonym">Archips fumiferana</name>
    <dbReference type="NCBI Taxonomy" id="7141"/>
    <lineage>
        <taxon>Eukaryota</taxon>
        <taxon>Metazoa</taxon>
        <taxon>Ecdysozoa</taxon>
        <taxon>Arthropoda</taxon>
        <taxon>Hexapoda</taxon>
        <taxon>Insecta</taxon>
        <taxon>Pterygota</taxon>
        <taxon>Neoptera</taxon>
        <taxon>Endopterygota</taxon>
        <taxon>Lepidoptera</taxon>
        <taxon>Glossata</taxon>
        <taxon>Ditrysia</taxon>
        <taxon>Tortricoidea</taxon>
        <taxon>Tortricidae</taxon>
        <taxon>Tortricinae</taxon>
        <taxon>Choristoneura</taxon>
    </lineage>
</organism>
<dbReference type="Proteomes" id="UP001064048">
    <property type="component" value="Chromosome 29"/>
</dbReference>
<keyword evidence="2" id="KW-1185">Reference proteome</keyword>
<accession>A0ACC0KBN8</accession>
<reference evidence="1 2" key="1">
    <citation type="journal article" date="2022" name="Genome Biol. Evol.">
        <title>The Spruce Budworm Genome: Reconstructing the Evolutionary History of Antifreeze Proteins.</title>
        <authorList>
            <person name="Beliveau C."/>
            <person name="Gagne P."/>
            <person name="Picq S."/>
            <person name="Vernygora O."/>
            <person name="Keeling C.I."/>
            <person name="Pinkney K."/>
            <person name="Doucet D."/>
            <person name="Wen F."/>
            <person name="Johnston J.S."/>
            <person name="Maaroufi H."/>
            <person name="Boyle B."/>
            <person name="Laroche J."/>
            <person name="Dewar K."/>
            <person name="Juretic N."/>
            <person name="Blackburn G."/>
            <person name="Nisole A."/>
            <person name="Brunet B."/>
            <person name="Brandao M."/>
            <person name="Lumley L."/>
            <person name="Duan J."/>
            <person name="Quan G."/>
            <person name="Lucarotti C.J."/>
            <person name="Roe A.D."/>
            <person name="Sperling F.A.H."/>
            <person name="Levesque R.C."/>
            <person name="Cusson M."/>
        </authorList>
    </citation>
    <scope>NUCLEOTIDE SEQUENCE [LARGE SCALE GENOMIC DNA]</scope>
    <source>
        <strain evidence="1">Glfc:IPQL:Cfum</strain>
    </source>
</reference>
<comment type="caution">
    <text evidence="1">The sequence shown here is derived from an EMBL/GenBank/DDBJ whole genome shotgun (WGS) entry which is preliminary data.</text>
</comment>
<evidence type="ECO:0000313" key="1">
    <source>
        <dbReference type="EMBL" id="KAI8433859.1"/>
    </source>
</evidence>